<dbReference type="EMBL" id="ML737121">
    <property type="protein sequence ID" value="KAE8344991.1"/>
    <property type="molecule type" value="Genomic_DNA"/>
</dbReference>
<dbReference type="GO" id="GO:0016846">
    <property type="term" value="F:carbon-sulfur lyase activity"/>
    <property type="evidence" value="ECO:0007669"/>
    <property type="project" value="TreeGrafter"/>
</dbReference>
<name>A0A5N6YHR1_9EURO</name>
<reference evidence="6" key="1">
    <citation type="submission" date="2019-04" db="EMBL/GenBank/DDBJ databases">
        <title>Friends and foes A comparative genomics study of 23 Aspergillus species from section Flavi.</title>
        <authorList>
            <consortium name="DOE Joint Genome Institute"/>
            <person name="Kjaerbolling I."/>
            <person name="Vesth T."/>
            <person name="Frisvad J.C."/>
            <person name="Nybo J.L."/>
            <person name="Theobald S."/>
            <person name="Kildgaard S."/>
            <person name="Isbrandt T."/>
            <person name="Kuo A."/>
            <person name="Sato A."/>
            <person name="Lyhne E.K."/>
            <person name="Kogle M.E."/>
            <person name="Wiebenga A."/>
            <person name="Kun R.S."/>
            <person name="Lubbers R.J."/>
            <person name="Makela M.R."/>
            <person name="Barry K."/>
            <person name="Chovatia M."/>
            <person name="Clum A."/>
            <person name="Daum C."/>
            <person name="Haridas S."/>
            <person name="He G."/>
            <person name="LaButti K."/>
            <person name="Lipzen A."/>
            <person name="Mondo S."/>
            <person name="Riley R."/>
            <person name="Salamov A."/>
            <person name="Simmons B.A."/>
            <person name="Magnuson J.K."/>
            <person name="Henrissat B."/>
            <person name="Mortensen U.H."/>
            <person name="Larsen T.O."/>
            <person name="Devries R.P."/>
            <person name="Grigoriev I.V."/>
            <person name="Machida M."/>
            <person name="Baker S.E."/>
            <person name="Andersen M.R."/>
        </authorList>
    </citation>
    <scope>NUCLEOTIDE SEQUENCE</scope>
    <source>
        <strain evidence="6">CBS 117612</strain>
    </source>
</reference>
<sequence>MADDSLATQALHADNNLDGESDITPPIHLSTTFRYLYNNDQDESPPGPAACHPTPFPHPPYKNTKAQILTNRAPTRTRLETVLSALIRGPTLTYASGLAAVHAYLVFLKPKRIAIGHGYYGSRQVASLHQQLTGCEILGFDQLDELQEGDVIHLETPINPTGEALSIRRFADEAHKRGAYLVIDSTFGPPGLQDPFALGADIIMHSGTKYFGGHHDLLCGTLSITPAREEAWFKALHEQRTILGSVLGGMEVWLGLRSLRTLELRVQRQSENATGLVRWLDGCLKSESDNVVKQTVAAVRHASLQEGDMDWLREQMPHGFGPVFAIEMRTEEMSRRLTGLLRLFQHATSLGGVESQIEWRRLVDGSAKPTLLRVSIGVEYLEDLKRDLLQGFDALIKD</sequence>
<dbReference type="PANTHER" id="PTHR11808:SF35">
    <property type="entry name" value="CYSTATHIONINE GAMMA-SYNTHASE (AFU_ORTHOLOGUE AFUA_7G01590)"/>
    <property type="match status" value="1"/>
</dbReference>
<evidence type="ECO:0000256" key="4">
    <source>
        <dbReference type="RuleBase" id="RU362118"/>
    </source>
</evidence>
<organism evidence="6">
    <name type="scientific">Aspergillus arachidicola</name>
    <dbReference type="NCBI Taxonomy" id="656916"/>
    <lineage>
        <taxon>Eukaryota</taxon>
        <taxon>Fungi</taxon>
        <taxon>Dikarya</taxon>
        <taxon>Ascomycota</taxon>
        <taxon>Pezizomycotina</taxon>
        <taxon>Eurotiomycetes</taxon>
        <taxon>Eurotiomycetidae</taxon>
        <taxon>Eurotiales</taxon>
        <taxon>Aspergillaceae</taxon>
        <taxon>Aspergillus</taxon>
        <taxon>Aspergillus subgen. Circumdati</taxon>
    </lineage>
</organism>
<keyword evidence="2 3" id="KW-0663">Pyridoxal phosphate</keyword>
<dbReference type="PIRSF" id="PIRSF001434">
    <property type="entry name" value="CGS"/>
    <property type="match status" value="1"/>
</dbReference>
<dbReference type="FunFam" id="3.90.1150.10:FF:000066">
    <property type="entry name" value="Putative cystathionine beta-lyase"/>
    <property type="match status" value="1"/>
</dbReference>
<dbReference type="GO" id="GO:0019346">
    <property type="term" value="P:transsulfuration"/>
    <property type="evidence" value="ECO:0007669"/>
    <property type="project" value="InterPro"/>
</dbReference>
<evidence type="ECO:0008006" key="7">
    <source>
        <dbReference type="Google" id="ProtNLM"/>
    </source>
</evidence>
<feature type="modified residue" description="N6-(pyridoxal phosphate)lysine" evidence="3">
    <location>
        <position position="209"/>
    </location>
</feature>
<evidence type="ECO:0000256" key="1">
    <source>
        <dbReference type="ARBA" id="ARBA00001933"/>
    </source>
</evidence>
<comment type="cofactor">
    <cofactor evidence="1 4">
        <name>pyridoxal 5'-phosphate</name>
        <dbReference type="ChEBI" id="CHEBI:597326"/>
    </cofactor>
</comment>
<dbReference type="Gene3D" id="3.90.1150.10">
    <property type="entry name" value="Aspartate Aminotransferase, domain 1"/>
    <property type="match status" value="1"/>
</dbReference>
<dbReference type="SUPFAM" id="SSF53383">
    <property type="entry name" value="PLP-dependent transferases"/>
    <property type="match status" value="1"/>
</dbReference>
<gene>
    <name evidence="6" type="ORF">BDV24DRAFT_170971</name>
</gene>
<proteinExistence type="inferred from homology"/>
<dbReference type="OrthoDB" id="3512640at2759"/>
<evidence type="ECO:0000256" key="2">
    <source>
        <dbReference type="ARBA" id="ARBA00022898"/>
    </source>
</evidence>
<dbReference type="InterPro" id="IPR000277">
    <property type="entry name" value="Cys/Met-Metab_PyrdxlP-dep_enz"/>
</dbReference>
<dbReference type="Proteomes" id="UP000325558">
    <property type="component" value="Unassembled WGS sequence"/>
</dbReference>
<dbReference type="GO" id="GO:0030170">
    <property type="term" value="F:pyridoxal phosphate binding"/>
    <property type="evidence" value="ECO:0007669"/>
    <property type="project" value="InterPro"/>
</dbReference>
<dbReference type="InterPro" id="IPR015424">
    <property type="entry name" value="PyrdxlP-dep_Trfase"/>
</dbReference>
<evidence type="ECO:0000256" key="3">
    <source>
        <dbReference type="PIRSR" id="PIRSR001434-2"/>
    </source>
</evidence>
<evidence type="ECO:0000313" key="6">
    <source>
        <dbReference type="EMBL" id="KAE8344991.1"/>
    </source>
</evidence>
<comment type="similarity">
    <text evidence="4">Belongs to the trans-sulfuration enzymes family.</text>
</comment>
<protein>
    <recommendedName>
        <fullName evidence="7">Cystathionine gamma-synthase</fullName>
    </recommendedName>
</protein>
<dbReference type="InterPro" id="IPR015422">
    <property type="entry name" value="PyrdxlP-dep_Trfase_small"/>
</dbReference>
<dbReference type="Pfam" id="PF01053">
    <property type="entry name" value="Cys_Met_Meta_PP"/>
    <property type="match status" value="1"/>
</dbReference>
<evidence type="ECO:0000256" key="5">
    <source>
        <dbReference type="SAM" id="MobiDB-lite"/>
    </source>
</evidence>
<dbReference type="PROSITE" id="PS00868">
    <property type="entry name" value="CYS_MET_METAB_PP"/>
    <property type="match status" value="1"/>
</dbReference>
<feature type="region of interest" description="Disordered" evidence="5">
    <location>
        <begin position="37"/>
        <end position="58"/>
    </location>
</feature>
<dbReference type="InterPro" id="IPR054542">
    <property type="entry name" value="Cys_met_metab_PP"/>
</dbReference>
<dbReference type="PANTHER" id="PTHR11808">
    <property type="entry name" value="TRANS-SULFURATION ENZYME FAMILY MEMBER"/>
    <property type="match status" value="1"/>
</dbReference>
<dbReference type="AlphaFoldDB" id="A0A5N6YHR1"/>
<accession>A0A5N6YHR1</accession>
<dbReference type="InterPro" id="IPR015421">
    <property type="entry name" value="PyrdxlP-dep_Trfase_major"/>
</dbReference>
<dbReference type="GO" id="GO:0005737">
    <property type="term" value="C:cytoplasm"/>
    <property type="evidence" value="ECO:0007669"/>
    <property type="project" value="TreeGrafter"/>
</dbReference>
<dbReference type="Gene3D" id="3.40.640.10">
    <property type="entry name" value="Type I PLP-dependent aspartate aminotransferase-like (Major domain)"/>
    <property type="match status" value="1"/>
</dbReference>